<sequence>MKKQAKGIIALSALLAAMLGGGYAYMKLAPDDKGEGGNDSAPVLLATQAEGEGTVLVSDNGDAKAVVKKAVVRNENDEIKVVMDKAPDENGSAATYTLEDYKDLDVNTAVVGTLVNNGNGIEAQSIVASGCDDFGKFGLDNPSAEVEFTYESGNVVRFFIGDKTPSDSAVYFRVDGSSDVYTVSSSTVANYSKTNKDLIERTVLAKPADDDYPIVNSLRVERGDIDYDIYIEYDKESEEAHSGGTSASHKMIEPTESYLSIEKSTDITNGMFGLTASGIYSLHCKEADIAEAGLSDPFCKVTMSCDDGNTYVLLLSEIFTDDSGNKCSYGMLEGGKVIYILSEDSAKWLTVKPVDIATRLMITSYVWNISKLTVKGGGKNVDFTISLKTGKEMPENPTADDFEVLKNGVGYDTERYRTFYSFLVSTNAEEFALGVPVPEGDPTAVIKYTDTFTGKETTYEFYDDSVMRSLIVVNGESKYYCTKSYVNTLIENIKRIDSGEEYIKTW</sequence>
<protein>
    <recommendedName>
        <fullName evidence="1">DUF4340 domain-containing protein</fullName>
    </recommendedName>
</protein>
<dbReference type="Proteomes" id="UP000019365">
    <property type="component" value="Unassembled WGS sequence"/>
</dbReference>
<reference evidence="2 3" key="1">
    <citation type="journal article" date="2014" name="PLoS ONE">
        <title>Rumen cellulosomics: divergent fiber-degrading strategies revealed by comparative genome-wide analysis of six ruminococcal strains.</title>
        <authorList>
            <person name="Dassa B."/>
            <person name="Borovok I."/>
            <person name="Ruimy-Israeli V."/>
            <person name="Lamed R."/>
            <person name="Flint H.J."/>
            <person name="Duncan S.H."/>
            <person name="Henrissat B."/>
            <person name="Coutinho P."/>
            <person name="Morrison M."/>
            <person name="Mosoni P."/>
            <person name="Yeoman C.J."/>
            <person name="White B.A."/>
            <person name="Bayer E.A."/>
        </authorList>
    </citation>
    <scope>NUCLEOTIDE SEQUENCE [LARGE SCALE GENOMIC DNA]</scope>
    <source>
        <strain evidence="2 3">007c</strain>
    </source>
</reference>
<dbReference type="RefSeq" id="WP_037299725.1">
    <property type="nucleotide sequence ID" value="NZ_ATAX01000026.1"/>
</dbReference>
<dbReference type="OrthoDB" id="1815967at2"/>
<name>W7UHC6_RUMFL</name>
<dbReference type="AlphaFoldDB" id="W7UHC6"/>
<proteinExistence type="predicted"/>
<dbReference type="eggNOG" id="ENOG50332UC">
    <property type="taxonomic scope" value="Bacteria"/>
</dbReference>
<organism evidence="2 3">
    <name type="scientific">Ruminococcus flavefaciens 007c</name>
    <dbReference type="NCBI Taxonomy" id="1341157"/>
    <lineage>
        <taxon>Bacteria</taxon>
        <taxon>Bacillati</taxon>
        <taxon>Bacillota</taxon>
        <taxon>Clostridia</taxon>
        <taxon>Eubacteriales</taxon>
        <taxon>Oscillospiraceae</taxon>
        <taxon>Ruminococcus</taxon>
    </lineage>
</organism>
<dbReference type="InterPro" id="IPR025641">
    <property type="entry name" value="DUF4340"/>
</dbReference>
<evidence type="ECO:0000313" key="2">
    <source>
        <dbReference type="EMBL" id="EWM53363.1"/>
    </source>
</evidence>
<dbReference type="PATRIC" id="fig|1341157.4.peg.2142"/>
<keyword evidence="3" id="KW-1185">Reference proteome</keyword>
<gene>
    <name evidence="2" type="ORF">RF007C_10360</name>
</gene>
<comment type="caution">
    <text evidence="2">The sequence shown here is derived from an EMBL/GenBank/DDBJ whole genome shotgun (WGS) entry which is preliminary data.</text>
</comment>
<evidence type="ECO:0000259" key="1">
    <source>
        <dbReference type="Pfam" id="PF14238"/>
    </source>
</evidence>
<feature type="domain" description="DUF4340" evidence="1">
    <location>
        <begin position="98"/>
        <end position="208"/>
    </location>
</feature>
<dbReference type="EMBL" id="ATAX01000026">
    <property type="protein sequence ID" value="EWM53363.1"/>
    <property type="molecule type" value="Genomic_DNA"/>
</dbReference>
<accession>W7UHC6</accession>
<evidence type="ECO:0000313" key="3">
    <source>
        <dbReference type="Proteomes" id="UP000019365"/>
    </source>
</evidence>
<dbReference type="Pfam" id="PF14238">
    <property type="entry name" value="DUF4340"/>
    <property type="match status" value="1"/>
</dbReference>